<dbReference type="Gene3D" id="3.40.1110.10">
    <property type="entry name" value="Calcium-transporting ATPase, cytoplasmic domain N"/>
    <property type="match status" value="1"/>
</dbReference>
<evidence type="ECO:0000313" key="11">
    <source>
        <dbReference type="EMBL" id="GAA1974642.1"/>
    </source>
</evidence>
<dbReference type="InterPro" id="IPR044492">
    <property type="entry name" value="P_typ_ATPase_HD_dom"/>
</dbReference>
<feature type="transmembrane region" description="Helical" evidence="9">
    <location>
        <begin position="223"/>
        <end position="242"/>
    </location>
</feature>
<dbReference type="RefSeq" id="WP_344047937.1">
    <property type="nucleotide sequence ID" value="NZ_BAAAPB010000005.1"/>
</dbReference>
<keyword evidence="2 9" id="KW-0812">Transmembrane</keyword>
<gene>
    <name evidence="11" type="ORF">GCM10009798_39850</name>
</gene>
<feature type="transmembrane region" description="Helical" evidence="9">
    <location>
        <begin position="769"/>
        <end position="789"/>
    </location>
</feature>
<dbReference type="Pfam" id="PF00690">
    <property type="entry name" value="Cation_ATPase_N"/>
    <property type="match status" value="1"/>
</dbReference>
<evidence type="ECO:0000256" key="6">
    <source>
        <dbReference type="ARBA" id="ARBA00022989"/>
    </source>
</evidence>
<dbReference type="InterPro" id="IPR001757">
    <property type="entry name" value="P_typ_ATPase"/>
</dbReference>
<dbReference type="InterPro" id="IPR018303">
    <property type="entry name" value="ATPase_P-typ_P_site"/>
</dbReference>
<evidence type="ECO:0000256" key="7">
    <source>
        <dbReference type="ARBA" id="ARBA00023136"/>
    </source>
</evidence>
<accession>A0ABP5D6C3</accession>
<keyword evidence="12" id="KW-1185">Reference proteome</keyword>
<keyword evidence="5" id="KW-1278">Translocase</keyword>
<dbReference type="PROSITE" id="PS00154">
    <property type="entry name" value="ATPASE_E1_E2"/>
    <property type="match status" value="1"/>
</dbReference>
<sequence>MTTRDEAVGREHGLSSAEAAELLGVEGPNEVAPTRPRTLPTRIGLQLVDPMILLLCGAFVVVCLLGDVSDAIIIAAVVVLNTTLGVVQELRAERAIAALDEMAAPLARVRRDGVVVELPARELVAHDVVRLEAGDVVPADLELVEAVSLQVDEASMTGESLPVERGVGEEVQSGTVVTGGRGFGVVVRTGASSGLGRIATLVATTRVRRTPLQRRLTRLSRQLIVAVGVLAGVVLASAVIRGEPFADSLILAVSLAVAAIPESLPAVVSVALALGAFRMARQSALVRWLPAVETLGSVSLLASDKTGTLTEGRMTVRELWVPGGRVEVPSGADQRWRTDADEQVRRLLRDVVLCNDARLVPGADGWTGIGDPMEGALLVAAASYDATLLDSATALPRLGETPFDSIRQWMATVHRSPDGDLRVVKGAPEVVLDTARPGQATRAAAAEASRMAAGGCRVLAVADSVGGAGELEVVGLVGLVDPPRDDAADVVTACRDAGIRTILVTGDHPATARSIAEQVGITDAEGVVVDGDAVARGEHAERVASIDVYARIKPEQKVEIVDAWQRGGHVVAMTGDGVNDAPALRRADIGVAMGRRGTEVARQAADLVLADDNLRTVVVAVAEGRRIYANIRKFLRYALSGGLAEVLVILVAPFLGMPIPLLPGQILWINMLTHGLPGVAFGAEPLDRRLMRKPSPPPEESVLGDGLGRSVASGGALIAAVSLVGGLLALGQGWPVTTAIFTTLGFAQLGVALALRAPRRGTGVLERGLEGAILTSAVLQVAAVVASPLRDLLELEPMGGVAWAVTLVLAAVPGLAVAVGVRREGPGHSVRSS</sequence>
<dbReference type="Gene3D" id="3.40.50.1000">
    <property type="entry name" value="HAD superfamily/HAD-like"/>
    <property type="match status" value="1"/>
</dbReference>
<evidence type="ECO:0000256" key="2">
    <source>
        <dbReference type="ARBA" id="ARBA00022692"/>
    </source>
</evidence>
<dbReference type="InterPro" id="IPR004014">
    <property type="entry name" value="ATPase_P-typ_cation-transptr_N"/>
</dbReference>
<feature type="transmembrane region" description="Helical" evidence="9">
    <location>
        <begin position="43"/>
        <end position="65"/>
    </location>
</feature>
<dbReference type="InterPro" id="IPR023299">
    <property type="entry name" value="ATPase_P-typ_cyto_dom_N"/>
</dbReference>
<name>A0ABP5D6C3_9ACTN</name>
<dbReference type="SFLD" id="SFLDG00002">
    <property type="entry name" value="C1.7:_P-type_atpase_like"/>
    <property type="match status" value="1"/>
</dbReference>
<dbReference type="NCBIfam" id="TIGR01494">
    <property type="entry name" value="ATPase_P-type"/>
    <property type="match status" value="3"/>
</dbReference>
<dbReference type="SUPFAM" id="SSF81653">
    <property type="entry name" value="Calcium ATPase, transduction domain A"/>
    <property type="match status" value="1"/>
</dbReference>
<evidence type="ECO:0000313" key="12">
    <source>
        <dbReference type="Proteomes" id="UP001500571"/>
    </source>
</evidence>
<evidence type="ECO:0000256" key="8">
    <source>
        <dbReference type="ARBA" id="ARBA00049360"/>
    </source>
</evidence>
<dbReference type="SUPFAM" id="SSF81660">
    <property type="entry name" value="Metal cation-transporting ATPase, ATP-binding domain N"/>
    <property type="match status" value="1"/>
</dbReference>
<evidence type="ECO:0000256" key="3">
    <source>
        <dbReference type="ARBA" id="ARBA00022741"/>
    </source>
</evidence>
<keyword evidence="4" id="KW-0067">ATP-binding</keyword>
<evidence type="ECO:0000256" key="4">
    <source>
        <dbReference type="ARBA" id="ARBA00022840"/>
    </source>
</evidence>
<feature type="domain" description="Cation-transporting P-type ATPase N-terminal" evidence="10">
    <location>
        <begin position="1"/>
        <end position="67"/>
    </location>
</feature>
<feature type="transmembrane region" description="Helical" evidence="9">
    <location>
        <begin position="667"/>
        <end position="686"/>
    </location>
</feature>
<dbReference type="InterPro" id="IPR036412">
    <property type="entry name" value="HAD-like_sf"/>
</dbReference>
<feature type="transmembrane region" description="Helical" evidence="9">
    <location>
        <begin position="71"/>
        <end position="87"/>
    </location>
</feature>
<feature type="transmembrane region" description="Helical" evidence="9">
    <location>
        <begin position="736"/>
        <end position="757"/>
    </location>
</feature>
<dbReference type="PRINTS" id="PR00120">
    <property type="entry name" value="HATPASE"/>
</dbReference>
<dbReference type="InterPro" id="IPR023298">
    <property type="entry name" value="ATPase_P-typ_TM_dom_sf"/>
</dbReference>
<evidence type="ECO:0000256" key="1">
    <source>
        <dbReference type="ARBA" id="ARBA00004651"/>
    </source>
</evidence>
<comment type="caution">
    <text evidence="11">The sequence shown here is derived from an EMBL/GenBank/DDBJ whole genome shotgun (WGS) entry which is preliminary data.</text>
</comment>
<organism evidence="11 12">
    <name type="scientific">Nocardioides panacihumi</name>
    <dbReference type="NCBI Taxonomy" id="400774"/>
    <lineage>
        <taxon>Bacteria</taxon>
        <taxon>Bacillati</taxon>
        <taxon>Actinomycetota</taxon>
        <taxon>Actinomycetes</taxon>
        <taxon>Propionibacteriales</taxon>
        <taxon>Nocardioidaceae</taxon>
        <taxon>Nocardioides</taxon>
    </lineage>
</organism>
<dbReference type="InterPro" id="IPR006068">
    <property type="entry name" value="ATPase_P-typ_cation-transptr_C"/>
</dbReference>
<dbReference type="SFLD" id="SFLDF00027">
    <property type="entry name" value="p-type_atpase"/>
    <property type="match status" value="1"/>
</dbReference>
<dbReference type="EMBL" id="BAAAPB010000005">
    <property type="protein sequence ID" value="GAA1974642.1"/>
    <property type="molecule type" value="Genomic_DNA"/>
</dbReference>
<dbReference type="SFLD" id="SFLDS00003">
    <property type="entry name" value="Haloacid_Dehalogenase"/>
    <property type="match status" value="1"/>
</dbReference>
<feature type="transmembrane region" description="Helical" evidence="9">
    <location>
        <begin position="634"/>
        <end position="655"/>
    </location>
</feature>
<keyword evidence="3" id="KW-0547">Nucleotide-binding</keyword>
<dbReference type="InterPro" id="IPR059000">
    <property type="entry name" value="ATPase_P-type_domA"/>
</dbReference>
<keyword evidence="6 9" id="KW-1133">Transmembrane helix</keyword>
<dbReference type="InterPro" id="IPR008250">
    <property type="entry name" value="ATPase_P-typ_transduc_dom_A_sf"/>
</dbReference>
<feature type="transmembrane region" description="Helical" evidence="9">
    <location>
        <begin position="707"/>
        <end position="730"/>
    </location>
</feature>
<keyword evidence="7 9" id="KW-0472">Membrane</keyword>
<dbReference type="Pfam" id="PF00122">
    <property type="entry name" value="E1-E2_ATPase"/>
    <property type="match status" value="1"/>
</dbReference>
<dbReference type="SMART" id="SM00831">
    <property type="entry name" value="Cation_ATPase_N"/>
    <property type="match status" value="1"/>
</dbReference>
<dbReference type="Gene3D" id="1.20.1110.10">
    <property type="entry name" value="Calcium-transporting ATPase, transmembrane domain"/>
    <property type="match status" value="1"/>
</dbReference>
<feature type="transmembrane region" description="Helical" evidence="9">
    <location>
        <begin position="248"/>
        <end position="277"/>
    </location>
</feature>
<evidence type="ECO:0000256" key="5">
    <source>
        <dbReference type="ARBA" id="ARBA00022967"/>
    </source>
</evidence>
<dbReference type="InterPro" id="IPR023214">
    <property type="entry name" value="HAD_sf"/>
</dbReference>
<comment type="catalytic activity">
    <reaction evidence="8">
        <text>ATP + H2O = ADP + phosphate + H(+)</text>
        <dbReference type="Rhea" id="RHEA:13065"/>
        <dbReference type="ChEBI" id="CHEBI:15377"/>
        <dbReference type="ChEBI" id="CHEBI:15378"/>
        <dbReference type="ChEBI" id="CHEBI:30616"/>
        <dbReference type="ChEBI" id="CHEBI:43474"/>
        <dbReference type="ChEBI" id="CHEBI:456216"/>
    </reaction>
</comment>
<dbReference type="PANTHER" id="PTHR42861">
    <property type="entry name" value="CALCIUM-TRANSPORTING ATPASE"/>
    <property type="match status" value="1"/>
</dbReference>
<dbReference type="SUPFAM" id="SSF56784">
    <property type="entry name" value="HAD-like"/>
    <property type="match status" value="1"/>
</dbReference>
<dbReference type="Pfam" id="PF00689">
    <property type="entry name" value="Cation_ATPase_C"/>
    <property type="match status" value="1"/>
</dbReference>
<feature type="transmembrane region" description="Helical" evidence="9">
    <location>
        <begin position="801"/>
        <end position="821"/>
    </location>
</feature>
<proteinExistence type="predicted"/>
<dbReference type="PRINTS" id="PR00119">
    <property type="entry name" value="CATATPASE"/>
</dbReference>
<dbReference type="SUPFAM" id="SSF81665">
    <property type="entry name" value="Calcium ATPase, transmembrane domain M"/>
    <property type="match status" value="1"/>
</dbReference>
<protein>
    <submittedName>
        <fullName evidence="11">Cation-translocating P-type ATPase</fullName>
    </submittedName>
</protein>
<dbReference type="Pfam" id="PF00702">
    <property type="entry name" value="Hydrolase"/>
    <property type="match status" value="1"/>
</dbReference>
<dbReference type="Gene3D" id="2.70.150.10">
    <property type="entry name" value="Calcium-transporting ATPase, cytoplasmic transduction domain A"/>
    <property type="match status" value="1"/>
</dbReference>
<comment type="subcellular location">
    <subcellularLocation>
        <location evidence="1">Cell membrane</location>
        <topology evidence="1">Multi-pass membrane protein</topology>
    </subcellularLocation>
</comment>
<evidence type="ECO:0000259" key="10">
    <source>
        <dbReference type="SMART" id="SM00831"/>
    </source>
</evidence>
<reference evidence="12" key="1">
    <citation type="journal article" date="2019" name="Int. J. Syst. Evol. Microbiol.">
        <title>The Global Catalogue of Microorganisms (GCM) 10K type strain sequencing project: providing services to taxonomists for standard genome sequencing and annotation.</title>
        <authorList>
            <consortium name="The Broad Institute Genomics Platform"/>
            <consortium name="The Broad Institute Genome Sequencing Center for Infectious Disease"/>
            <person name="Wu L."/>
            <person name="Ma J."/>
        </authorList>
    </citation>
    <scope>NUCLEOTIDE SEQUENCE [LARGE SCALE GENOMIC DNA]</scope>
    <source>
        <strain evidence="12">JCM 15309</strain>
    </source>
</reference>
<evidence type="ECO:0000256" key="9">
    <source>
        <dbReference type="SAM" id="Phobius"/>
    </source>
</evidence>
<dbReference type="Proteomes" id="UP001500571">
    <property type="component" value="Unassembled WGS sequence"/>
</dbReference>